<protein>
    <submittedName>
        <fullName evidence="2">Uncharacterized protein</fullName>
    </submittedName>
</protein>
<keyword evidence="3" id="KW-1185">Reference proteome</keyword>
<feature type="signal peptide" evidence="1">
    <location>
        <begin position="1"/>
        <end position="21"/>
    </location>
</feature>
<comment type="caution">
    <text evidence="2">The sequence shown here is derived from an EMBL/GenBank/DDBJ whole genome shotgun (WGS) entry which is preliminary data.</text>
</comment>
<dbReference type="RefSeq" id="WP_196938291.1">
    <property type="nucleotide sequence ID" value="NZ_MU158689.1"/>
</dbReference>
<gene>
    <name evidence="2" type="ORF">C4F40_07780</name>
</gene>
<organism evidence="2 3">
    <name type="scientific">Sphingobacterium pedocola</name>
    <dbReference type="NCBI Taxonomy" id="2082722"/>
    <lineage>
        <taxon>Bacteria</taxon>
        <taxon>Pseudomonadati</taxon>
        <taxon>Bacteroidota</taxon>
        <taxon>Sphingobacteriia</taxon>
        <taxon>Sphingobacteriales</taxon>
        <taxon>Sphingobacteriaceae</taxon>
        <taxon>Sphingobacterium</taxon>
    </lineage>
</organism>
<evidence type="ECO:0000313" key="3">
    <source>
        <dbReference type="Proteomes" id="UP000618319"/>
    </source>
</evidence>
<sequence length="168" mass="18987">MKSLTCIIIGMCMFSVTLVQAQAVKVSSVEQVMKNRNPEGQDDLNNLLNGAISKLILSNDNAPMYVWKEEGATKVVKIDEGSKLELLNDNDLTLPLATAEVFIFTWDKENAMSPTNEQLTRFKKLKYILINSYDELNETILRDILKDVLSYLAEAKVQVLFKKLEQPS</sequence>
<feature type="chain" id="PRO_5046815556" evidence="1">
    <location>
        <begin position="22"/>
        <end position="168"/>
    </location>
</feature>
<proteinExistence type="predicted"/>
<dbReference type="Proteomes" id="UP000618319">
    <property type="component" value="Unassembled WGS sequence"/>
</dbReference>
<dbReference type="EMBL" id="PSKQ01000017">
    <property type="protein sequence ID" value="MBE8720621.1"/>
    <property type="molecule type" value="Genomic_DNA"/>
</dbReference>
<name>A0ABR9T5L8_9SPHI</name>
<evidence type="ECO:0000313" key="2">
    <source>
        <dbReference type="EMBL" id="MBE8720621.1"/>
    </source>
</evidence>
<evidence type="ECO:0000256" key="1">
    <source>
        <dbReference type="SAM" id="SignalP"/>
    </source>
</evidence>
<accession>A0ABR9T5L8</accession>
<reference evidence="2 3" key="1">
    <citation type="submission" date="2018-02" db="EMBL/GenBank/DDBJ databases">
        <title>Sphingobacterium KA21.</title>
        <authorList>
            <person name="Vasarhelyi B.M."/>
            <person name="Deshmukh S."/>
            <person name="Balint B."/>
            <person name="Kukolya J."/>
        </authorList>
    </citation>
    <scope>NUCLEOTIDE SEQUENCE [LARGE SCALE GENOMIC DNA]</scope>
    <source>
        <strain evidence="2 3">Ka21</strain>
    </source>
</reference>
<keyword evidence="1" id="KW-0732">Signal</keyword>